<dbReference type="Pfam" id="PF04748">
    <property type="entry name" value="Polysacc_deac_2"/>
    <property type="match status" value="1"/>
</dbReference>
<dbReference type="SUPFAM" id="SSF88713">
    <property type="entry name" value="Glycoside hydrolase/deacetylase"/>
    <property type="match status" value="1"/>
</dbReference>
<reference evidence="3" key="1">
    <citation type="submission" date="2019-02" db="EMBL/GenBank/DDBJ databases">
        <title>A novel Candidatus Liberibacter species associated with the New Zealand native fuchsia psyllid, Ctenarytaina fuchsiae.</title>
        <authorList>
            <person name="Thompson S.M."/>
            <person name="Jorgensen N."/>
            <person name="David C."/>
            <person name="Bulman S.R."/>
            <person name="Smith G.R."/>
        </authorList>
    </citation>
    <scope>NUCLEOTIDE SEQUENCE</scope>
    <source>
        <strain evidence="3">Oxford</strain>
    </source>
</reference>
<protein>
    <submittedName>
        <fullName evidence="3">Divergent polysaccharide deacetylase family protein</fullName>
    </submittedName>
</protein>
<keyword evidence="2" id="KW-1133">Transmembrane helix</keyword>
<dbReference type="PANTHER" id="PTHR30105:SF2">
    <property type="entry name" value="DIVERGENT POLYSACCHARIDE DEACETYLASE SUPERFAMILY"/>
    <property type="match status" value="1"/>
</dbReference>
<organism evidence="3 4">
    <name type="scientific">Candidatus Liberibacter ctenarytainae</name>
    <dbReference type="NCBI Taxonomy" id="2020335"/>
    <lineage>
        <taxon>Bacteria</taxon>
        <taxon>Pseudomonadati</taxon>
        <taxon>Pseudomonadota</taxon>
        <taxon>Alphaproteobacteria</taxon>
        <taxon>Hyphomicrobiales</taxon>
        <taxon>Rhizobiaceae</taxon>
        <taxon>Liberibacter</taxon>
    </lineage>
</organism>
<comment type="caution">
    <text evidence="3">The sequence shown here is derived from an EMBL/GenBank/DDBJ whole genome shotgun (WGS) entry which is preliminary data.</text>
</comment>
<sequence length="399" mass="44468">MSDYLNNPLGKKSVAKQSFVSKIVSRLSFCLLFYLCIIGLSIYIFISNPLNGIVSEVGKNAIIREDVSDEVRQKSQSSDYVVATEKSNKDEKQKNDSTFNPKNNSVEKEEISRPVRSTQLDSLPTIEGRLLSVVPKEDLLEKKGSDSLSPKTKDMSKSIENYNSSCSKVVGPRIAIVVSGLGISQTGTQRAINLLPNNVTLAFASNGNSLNRWMQEARKKGQETIVQIPMQAYDESNNGDDPYTLKVTQSASTVLGRLRYSLGRAMGYSGVMNYRGAMFLSKKDSSEVLFKEISNRGLFFFDDGSSPRNLTKELAPKFNLPYLIADLYLDDQVDRDRIRQKLKDLEDMARISGEAIGVAVAFDESIEVISKWLQEEHVNDISVVPLSCFVKSIQPLQKE</sequence>
<dbReference type="InterPro" id="IPR006837">
    <property type="entry name" value="Divergent_DAC"/>
</dbReference>
<dbReference type="PANTHER" id="PTHR30105">
    <property type="entry name" value="UNCHARACTERIZED YIBQ-RELATED"/>
    <property type="match status" value="1"/>
</dbReference>
<keyword evidence="2" id="KW-0472">Membrane</keyword>
<dbReference type="AlphaFoldDB" id="A0A937AEZ0"/>
<evidence type="ECO:0000313" key="4">
    <source>
        <dbReference type="Proteomes" id="UP000736856"/>
    </source>
</evidence>
<dbReference type="Gene3D" id="3.20.20.370">
    <property type="entry name" value="Glycoside hydrolase/deacetylase"/>
    <property type="match status" value="1"/>
</dbReference>
<keyword evidence="2" id="KW-0812">Transmembrane</keyword>
<feature type="region of interest" description="Disordered" evidence="1">
    <location>
        <begin position="74"/>
        <end position="118"/>
    </location>
</feature>
<accession>A0A937AEZ0</accession>
<evidence type="ECO:0000256" key="1">
    <source>
        <dbReference type="SAM" id="MobiDB-lite"/>
    </source>
</evidence>
<dbReference type="InterPro" id="IPR011330">
    <property type="entry name" value="Glyco_hydro/deAcase_b/a-brl"/>
</dbReference>
<dbReference type="Proteomes" id="UP000736856">
    <property type="component" value="Unassembled WGS sequence"/>
</dbReference>
<gene>
    <name evidence="3" type="ORF">EU981_01980</name>
</gene>
<feature type="compositionally biased region" description="Basic and acidic residues" evidence="1">
    <location>
        <begin position="86"/>
        <end position="95"/>
    </location>
</feature>
<dbReference type="EMBL" id="SEOL01000003">
    <property type="protein sequence ID" value="MBL0848858.1"/>
    <property type="molecule type" value="Genomic_DNA"/>
</dbReference>
<evidence type="ECO:0000256" key="2">
    <source>
        <dbReference type="SAM" id="Phobius"/>
    </source>
</evidence>
<proteinExistence type="predicted"/>
<dbReference type="GO" id="GO:0005975">
    <property type="term" value="P:carbohydrate metabolic process"/>
    <property type="evidence" value="ECO:0007669"/>
    <property type="project" value="InterPro"/>
</dbReference>
<name>A0A937AEZ0_9HYPH</name>
<dbReference type="CDD" id="cd10936">
    <property type="entry name" value="CE4_DAC2"/>
    <property type="match status" value="1"/>
</dbReference>
<feature type="transmembrane region" description="Helical" evidence="2">
    <location>
        <begin position="27"/>
        <end position="46"/>
    </location>
</feature>
<evidence type="ECO:0000313" key="3">
    <source>
        <dbReference type="EMBL" id="MBL0848858.1"/>
    </source>
</evidence>